<organism evidence="4 5">
    <name type="scientific">Somion occarium</name>
    <dbReference type="NCBI Taxonomy" id="3059160"/>
    <lineage>
        <taxon>Eukaryota</taxon>
        <taxon>Fungi</taxon>
        <taxon>Dikarya</taxon>
        <taxon>Basidiomycota</taxon>
        <taxon>Agaricomycotina</taxon>
        <taxon>Agaricomycetes</taxon>
        <taxon>Polyporales</taxon>
        <taxon>Cerrenaceae</taxon>
        <taxon>Somion</taxon>
    </lineage>
</organism>
<reference evidence="5" key="1">
    <citation type="submission" date="2024-04" db="EMBL/GenBank/DDBJ databases">
        <authorList>
            <person name="Shaw F."/>
            <person name="Minotto A."/>
        </authorList>
    </citation>
    <scope>NUCLEOTIDE SEQUENCE [LARGE SCALE GENOMIC DNA]</scope>
</reference>
<accession>A0ABP1DN79</accession>
<evidence type="ECO:0000313" key="4">
    <source>
        <dbReference type="EMBL" id="CAL1709215.1"/>
    </source>
</evidence>
<feature type="region of interest" description="Disordered" evidence="1">
    <location>
        <begin position="1"/>
        <end position="39"/>
    </location>
</feature>
<feature type="compositionally biased region" description="Low complexity" evidence="1">
    <location>
        <begin position="1"/>
        <end position="26"/>
    </location>
</feature>
<keyword evidence="2" id="KW-0812">Transmembrane</keyword>
<name>A0ABP1DN79_9APHY</name>
<sequence>MSQQQQQQTPSPTQSGGSQSSLGSLTIPQTAPAGGLTITQPPQTATSYYKIKQGVTLTFGWNFTSLLSTPTHLTVSAICDNGNTYPVGPTDGIIPGDAQSVEWDLFSYNQAHPDTPLAQNSYTLHIWDDRGPGAAMAPGLFHENNALRFALYNPASYTPLASGSIVSSVCLVFLTLRLGWDCSGCNVAAAAASFSPTNPVFISMFTTILVMILSGYTLLRQATR</sequence>
<keyword evidence="5" id="KW-1185">Reference proteome</keyword>
<proteinExistence type="predicted"/>
<dbReference type="Pfam" id="PF23585">
    <property type="entry name" value="DUF7137"/>
    <property type="match status" value="1"/>
</dbReference>
<evidence type="ECO:0000313" key="5">
    <source>
        <dbReference type="Proteomes" id="UP001497453"/>
    </source>
</evidence>
<gene>
    <name evidence="4" type="ORF">GFSPODELE1_LOCUS7240</name>
</gene>
<evidence type="ECO:0000256" key="2">
    <source>
        <dbReference type="SAM" id="Phobius"/>
    </source>
</evidence>
<evidence type="ECO:0000256" key="1">
    <source>
        <dbReference type="SAM" id="MobiDB-lite"/>
    </source>
</evidence>
<feature type="domain" description="DUF7137" evidence="3">
    <location>
        <begin position="30"/>
        <end position="163"/>
    </location>
</feature>
<dbReference type="InterPro" id="IPR055561">
    <property type="entry name" value="DUF7137"/>
</dbReference>
<dbReference type="PANTHER" id="PTHR42028">
    <property type="entry name" value="CHROMOSOME 1, WHOLE GENOME SHOTGUN SEQUENCE"/>
    <property type="match status" value="1"/>
</dbReference>
<feature type="transmembrane region" description="Helical" evidence="2">
    <location>
        <begin position="200"/>
        <end position="219"/>
    </location>
</feature>
<protein>
    <recommendedName>
        <fullName evidence="3">DUF7137 domain-containing protein</fullName>
    </recommendedName>
</protein>
<dbReference type="PANTHER" id="PTHR42028:SF1">
    <property type="entry name" value="YALI0E30657P"/>
    <property type="match status" value="1"/>
</dbReference>
<keyword evidence="2" id="KW-0472">Membrane</keyword>
<dbReference type="EMBL" id="OZ037948">
    <property type="protein sequence ID" value="CAL1709215.1"/>
    <property type="molecule type" value="Genomic_DNA"/>
</dbReference>
<dbReference type="Proteomes" id="UP001497453">
    <property type="component" value="Chromosome 5"/>
</dbReference>
<keyword evidence="2" id="KW-1133">Transmembrane helix</keyword>
<feature type="transmembrane region" description="Helical" evidence="2">
    <location>
        <begin position="157"/>
        <end position="180"/>
    </location>
</feature>
<evidence type="ECO:0000259" key="3">
    <source>
        <dbReference type="Pfam" id="PF23585"/>
    </source>
</evidence>